<reference evidence="3" key="1">
    <citation type="submission" date="2013-08" db="EMBL/GenBank/DDBJ databases">
        <authorList>
            <person name="Mendez C."/>
            <person name="Richter M."/>
            <person name="Ferrer M."/>
            <person name="Sanchez J."/>
        </authorList>
    </citation>
    <scope>NUCLEOTIDE SEQUENCE</scope>
</reference>
<feature type="domain" description="Sortilin N-terminal" evidence="2">
    <location>
        <begin position="119"/>
        <end position="246"/>
    </location>
</feature>
<reference evidence="3" key="2">
    <citation type="journal article" date="2014" name="ISME J.">
        <title>Microbial stratification in low pH oxic and suboxic macroscopic growths along an acid mine drainage.</title>
        <authorList>
            <person name="Mendez-Garcia C."/>
            <person name="Mesa V."/>
            <person name="Sprenger R.R."/>
            <person name="Richter M."/>
            <person name="Diez M.S."/>
            <person name="Solano J."/>
            <person name="Bargiela R."/>
            <person name="Golyshina O.V."/>
            <person name="Manteca A."/>
            <person name="Ramos J.L."/>
            <person name="Gallego J.R."/>
            <person name="Llorente I."/>
            <person name="Martins Dos Santos V.A."/>
            <person name="Jensen O.N."/>
            <person name="Pelaez A.I."/>
            <person name="Sanchez J."/>
            <person name="Ferrer M."/>
        </authorList>
    </citation>
    <scope>NUCLEOTIDE SEQUENCE</scope>
</reference>
<evidence type="ECO:0000313" key="3">
    <source>
        <dbReference type="EMBL" id="EQD63573.1"/>
    </source>
</evidence>
<proteinExistence type="predicted"/>
<gene>
    <name evidence="3" type="ORF">B1A_09063</name>
</gene>
<protein>
    <recommendedName>
        <fullName evidence="2">Sortilin N-terminal domain-containing protein</fullName>
    </recommendedName>
</protein>
<feature type="non-terminal residue" evidence="3">
    <location>
        <position position="1"/>
    </location>
</feature>
<dbReference type="Pfam" id="PF15902">
    <property type="entry name" value="Sortilin-Vps10"/>
    <property type="match status" value="1"/>
</dbReference>
<sequence length="254" mass="27863">QGFPTGDEVGRIGIAIAASNPDIVYASVDDWGTLPPDQRALGDEPLSPARLASMSKAEFLRQSPDAIEAFIRANDLPTDLTAEKLTAMIRAGKLSMDQLRARLKEAEADLFDTDHIGLEVYRSDDAGAHWARANSKPLREVYYTYGYYFGQIRVAPDDAQRVYVQGMPMIVSNDGGKTWTGLNAPNMHVDYHDLLIDPAFPRRMLAATDGGPYISYDGGQHWQALNAQAVGQFYRSATISPSRSMCTAVCRTTA</sequence>
<dbReference type="Gene3D" id="2.130.10.10">
    <property type="entry name" value="YVTN repeat-like/Quinoprotein amine dehydrogenase"/>
    <property type="match status" value="1"/>
</dbReference>
<evidence type="ECO:0000256" key="1">
    <source>
        <dbReference type="ARBA" id="ARBA00022737"/>
    </source>
</evidence>
<dbReference type="SUPFAM" id="SSF110296">
    <property type="entry name" value="Oligoxyloglucan reducing end-specific cellobiohydrolase"/>
    <property type="match status" value="1"/>
</dbReference>
<dbReference type="InterPro" id="IPR015943">
    <property type="entry name" value="WD40/YVTN_repeat-like_dom_sf"/>
</dbReference>
<dbReference type="InterPro" id="IPR031778">
    <property type="entry name" value="Sortilin_N"/>
</dbReference>
<dbReference type="EMBL" id="AUZX01006457">
    <property type="protein sequence ID" value="EQD63573.1"/>
    <property type="molecule type" value="Genomic_DNA"/>
</dbReference>
<organism evidence="3">
    <name type="scientific">mine drainage metagenome</name>
    <dbReference type="NCBI Taxonomy" id="410659"/>
    <lineage>
        <taxon>unclassified sequences</taxon>
        <taxon>metagenomes</taxon>
        <taxon>ecological metagenomes</taxon>
    </lineage>
</organism>
<dbReference type="AlphaFoldDB" id="T1B4V6"/>
<comment type="caution">
    <text evidence="3">The sequence shown here is derived from an EMBL/GenBank/DDBJ whole genome shotgun (WGS) entry which is preliminary data.</text>
</comment>
<keyword evidence="1" id="KW-0677">Repeat</keyword>
<accession>T1B4V6</accession>
<evidence type="ECO:0000259" key="2">
    <source>
        <dbReference type="Pfam" id="PF15902"/>
    </source>
</evidence>
<name>T1B4V6_9ZZZZ</name>